<evidence type="ECO:0008006" key="4">
    <source>
        <dbReference type="Google" id="ProtNLM"/>
    </source>
</evidence>
<proteinExistence type="inferred from homology"/>
<dbReference type="PANTHER" id="PTHR35024:SF4">
    <property type="entry name" value="POLYMER-FORMING CYTOSKELETAL PROTEIN"/>
    <property type="match status" value="1"/>
</dbReference>
<protein>
    <recommendedName>
        <fullName evidence="4">Cell shape determination protein CcmA</fullName>
    </recommendedName>
</protein>
<accession>A0A1F5SXR8</accession>
<dbReference type="Proteomes" id="UP000179001">
    <property type="component" value="Unassembled WGS sequence"/>
</dbReference>
<name>A0A1F5SXR8_9BACT</name>
<dbReference type="InterPro" id="IPR007607">
    <property type="entry name" value="BacA/B"/>
</dbReference>
<dbReference type="Pfam" id="PF04519">
    <property type="entry name" value="Bactofilin"/>
    <property type="match status" value="1"/>
</dbReference>
<sequence length="135" mass="14234">MRDENNQAEDTIIGSTIKIEGDLVSNGDIVVEGEVVGTLKTDRALRIGEKAKVKADVKAAEAFVAGEVIGNIEVDGKLDLTETAVIEGNIKAKVLSIQSGARFNGGCSMDVGPQVVEKAFSQEADEQTIEADEAE</sequence>
<dbReference type="EMBL" id="MFGJ01000008">
    <property type="protein sequence ID" value="OGF31031.1"/>
    <property type="molecule type" value="Genomic_DNA"/>
</dbReference>
<evidence type="ECO:0000256" key="1">
    <source>
        <dbReference type="ARBA" id="ARBA00044755"/>
    </source>
</evidence>
<evidence type="ECO:0000313" key="3">
    <source>
        <dbReference type="Proteomes" id="UP000179001"/>
    </source>
</evidence>
<dbReference type="STRING" id="1798002.A2478_00715"/>
<comment type="similarity">
    <text evidence="1">Belongs to the bactofilin family.</text>
</comment>
<reference evidence="2 3" key="1">
    <citation type="journal article" date="2016" name="Nat. Commun.">
        <title>Thousands of microbial genomes shed light on interconnected biogeochemical processes in an aquifer system.</title>
        <authorList>
            <person name="Anantharaman K."/>
            <person name="Brown C.T."/>
            <person name="Hug L.A."/>
            <person name="Sharon I."/>
            <person name="Castelle C.J."/>
            <person name="Probst A.J."/>
            <person name="Thomas B.C."/>
            <person name="Singh A."/>
            <person name="Wilkins M.J."/>
            <person name="Karaoz U."/>
            <person name="Brodie E.L."/>
            <person name="Williams K.H."/>
            <person name="Hubbard S.S."/>
            <person name="Banfield J.F."/>
        </authorList>
    </citation>
    <scope>NUCLEOTIDE SEQUENCE [LARGE SCALE GENOMIC DNA]</scope>
</reference>
<organism evidence="2 3">
    <name type="scientific">Candidatus Falkowbacteria bacterium RIFOXYC2_FULL_36_12</name>
    <dbReference type="NCBI Taxonomy" id="1798002"/>
    <lineage>
        <taxon>Bacteria</taxon>
        <taxon>Candidatus Falkowiibacteriota</taxon>
    </lineage>
</organism>
<gene>
    <name evidence="2" type="ORF">A2478_00715</name>
</gene>
<evidence type="ECO:0000313" key="2">
    <source>
        <dbReference type="EMBL" id="OGF31031.1"/>
    </source>
</evidence>
<comment type="caution">
    <text evidence="2">The sequence shown here is derived from an EMBL/GenBank/DDBJ whole genome shotgun (WGS) entry which is preliminary data.</text>
</comment>
<dbReference type="PANTHER" id="PTHR35024">
    <property type="entry name" value="HYPOTHETICAL CYTOSOLIC PROTEIN"/>
    <property type="match status" value="1"/>
</dbReference>
<dbReference type="AlphaFoldDB" id="A0A1F5SXR8"/>